<evidence type="ECO:0000313" key="2">
    <source>
        <dbReference type="EMBL" id="KAF7842174.1"/>
    </source>
</evidence>
<protein>
    <submittedName>
        <fullName evidence="2">Uncharacterized protein</fullName>
    </submittedName>
</protein>
<dbReference type="Proteomes" id="UP000634136">
    <property type="component" value="Unassembled WGS sequence"/>
</dbReference>
<dbReference type="EMBL" id="JAAIUW010000002">
    <property type="protein sequence ID" value="KAF7842174.1"/>
    <property type="molecule type" value="Genomic_DNA"/>
</dbReference>
<accession>A0A835CHA6</accession>
<feature type="region of interest" description="Disordered" evidence="1">
    <location>
        <begin position="42"/>
        <end position="66"/>
    </location>
</feature>
<proteinExistence type="predicted"/>
<evidence type="ECO:0000256" key="1">
    <source>
        <dbReference type="SAM" id="MobiDB-lite"/>
    </source>
</evidence>
<gene>
    <name evidence="2" type="ORF">G2W53_004472</name>
</gene>
<reference evidence="2" key="1">
    <citation type="submission" date="2020-09" db="EMBL/GenBank/DDBJ databases">
        <title>Genome-Enabled Discovery of Anthraquinone Biosynthesis in Senna tora.</title>
        <authorList>
            <person name="Kang S.-H."/>
            <person name="Pandey R.P."/>
            <person name="Lee C.-M."/>
            <person name="Sim J.-S."/>
            <person name="Jeong J.-T."/>
            <person name="Choi B.-S."/>
            <person name="Jung M."/>
            <person name="Ginzburg D."/>
            <person name="Zhao K."/>
            <person name="Won S.Y."/>
            <person name="Oh T.-J."/>
            <person name="Yu Y."/>
            <person name="Kim N.-H."/>
            <person name="Lee O.R."/>
            <person name="Lee T.-H."/>
            <person name="Bashyal P."/>
            <person name="Kim T.-S."/>
            <person name="Lee W.-H."/>
            <person name="Kawkins C."/>
            <person name="Kim C.-K."/>
            <person name="Kim J.S."/>
            <person name="Ahn B.O."/>
            <person name="Rhee S.Y."/>
            <person name="Sohng J.K."/>
        </authorList>
    </citation>
    <scope>NUCLEOTIDE SEQUENCE</scope>
    <source>
        <tissue evidence="2">Leaf</tissue>
    </source>
</reference>
<organism evidence="2 3">
    <name type="scientific">Senna tora</name>
    <dbReference type="NCBI Taxonomy" id="362788"/>
    <lineage>
        <taxon>Eukaryota</taxon>
        <taxon>Viridiplantae</taxon>
        <taxon>Streptophyta</taxon>
        <taxon>Embryophyta</taxon>
        <taxon>Tracheophyta</taxon>
        <taxon>Spermatophyta</taxon>
        <taxon>Magnoliopsida</taxon>
        <taxon>eudicotyledons</taxon>
        <taxon>Gunneridae</taxon>
        <taxon>Pentapetalae</taxon>
        <taxon>rosids</taxon>
        <taxon>fabids</taxon>
        <taxon>Fabales</taxon>
        <taxon>Fabaceae</taxon>
        <taxon>Caesalpinioideae</taxon>
        <taxon>Cassia clade</taxon>
        <taxon>Senna</taxon>
    </lineage>
</organism>
<keyword evidence="3" id="KW-1185">Reference proteome</keyword>
<sequence length="66" mass="7221">MAKFASQLPVDWSTLPAWLPRAKFAVLNGKLGTWGAMTRPLSEHCKGRDSGSPIRRNGELGSQNLL</sequence>
<comment type="caution">
    <text evidence="2">The sequence shown here is derived from an EMBL/GenBank/DDBJ whole genome shotgun (WGS) entry which is preliminary data.</text>
</comment>
<name>A0A835CHA6_9FABA</name>
<dbReference type="AlphaFoldDB" id="A0A835CHA6"/>
<evidence type="ECO:0000313" key="3">
    <source>
        <dbReference type="Proteomes" id="UP000634136"/>
    </source>
</evidence>